<proteinExistence type="predicted"/>
<dbReference type="PANTHER" id="PTHR45589:SF3">
    <property type="entry name" value="WD REPEAT-CONTAINING PROTEIN 62"/>
    <property type="match status" value="1"/>
</dbReference>
<accession>F6SHP7</accession>
<dbReference type="InterPro" id="IPR015943">
    <property type="entry name" value="WD40/YVTN_repeat-like_dom_sf"/>
</dbReference>
<dbReference type="SUPFAM" id="SSF50978">
    <property type="entry name" value="WD40 repeat-like"/>
    <property type="match status" value="1"/>
</dbReference>
<evidence type="ECO:0000313" key="2">
    <source>
        <dbReference type="Proteomes" id="UP000008144"/>
    </source>
</evidence>
<reference evidence="2" key="1">
    <citation type="journal article" date="2002" name="Science">
        <title>The draft genome of Ciona intestinalis: insights into chordate and vertebrate origins.</title>
        <authorList>
            <person name="Dehal P."/>
            <person name="Satou Y."/>
            <person name="Campbell R.K."/>
            <person name="Chapman J."/>
            <person name="Degnan B."/>
            <person name="De Tomaso A."/>
            <person name="Davidson B."/>
            <person name="Di Gregorio A."/>
            <person name="Gelpke M."/>
            <person name="Goodstein D.M."/>
            <person name="Harafuji N."/>
            <person name="Hastings K.E."/>
            <person name="Ho I."/>
            <person name="Hotta K."/>
            <person name="Huang W."/>
            <person name="Kawashima T."/>
            <person name="Lemaire P."/>
            <person name="Martinez D."/>
            <person name="Meinertzhagen I.A."/>
            <person name="Necula S."/>
            <person name="Nonaka M."/>
            <person name="Putnam N."/>
            <person name="Rash S."/>
            <person name="Saiga H."/>
            <person name="Satake M."/>
            <person name="Terry A."/>
            <person name="Yamada L."/>
            <person name="Wang H.G."/>
            <person name="Awazu S."/>
            <person name="Azumi K."/>
            <person name="Boore J."/>
            <person name="Branno M."/>
            <person name="Chin-Bow S."/>
            <person name="DeSantis R."/>
            <person name="Doyle S."/>
            <person name="Francino P."/>
            <person name="Keys D.N."/>
            <person name="Haga S."/>
            <person name="Hayashi H."/>
            <person name="Hino K."/>
            <person name="Imai K.S."/>
            <person name="Inaba K."/>
            <person name="Kano S."/>
            <person name="Kobayashi K."/>
            <person name="Kobayashi M."/>
            <person name="Lee B.I."/>
            <person name="Makabe K.W."/>
            <person name="Manohar C."/>
            <person name="Matassi G."/>
            <person name="Medina M."/>
            <person name="Mochizuki Y."/>
            <person name="Mount S."/>
            <person name="Morishita T."/>
            <person name="Miura S."/>
            <person name="Nakayama A."/>
            <person name="Nishizaka S."/>
            <person name="Nomoto H."/>
            <person name="Ohta F."/>
            <person name="Oishi K."/>
            <person name="Rigoutsos I."/>
            <person name="Sano M."/>
            <person name="Sasaki A."/>
            <person name="Sasakura Y."/>
            <person name="Shoguchi E."/>
            <person name="Shin-i T."/>
            <person name="Spagnuolo A."/>
            <person name="Stainier D."/>
            <person name="Suzuki M.M."/>
            <person name="Tassy O."/>
            <person name="Takatori N."/>
            <person name="Tokuoka M."/>
            <person name="Yagi K."/>
            <person name="Yoshizaki F."/>
            <person name="Wada S."/>
            <person name="Zhang C."/>
            <person name="Hyatt P.D."/>
            <person name="Larimer F."/>
            <person name="Detter C."/>
            <person name="Doggett N."/>
            <person name="Glavina T."/>
            <person name="Hawkins T."/>
            <person name="Richardson P."/>
            <person name="Lucas S."/>
            <person name="Kohara Y."/>
            <person name="Levine M."/>
            <person name="Satoh N."/>
            <person name="Rokhsar D.S."/>
        </authorList>
    </citation>
    <scope>NUCLEOTIDE SEQUENCE [LARGE SCALE GENOMIC DNA]</scope>
</reference>
<dbReference type="AlphaFoldDB" id="F6SHP7"/>
<dbReference type="InParanoid" id="F6SHP7"/>
<name>F6SHP7_CIOIN</name>
<organism evidence="1 2">
    <name type="scientific">Ciona intestinalis</name>
    <name type="common">Transparent sea squirt</name>
    <name type="synonym">Ascidia intestinalis</name>
    <dbReference type="NCBI Taxonomy" id="7719"/>
    <lineage>
        <taxon>Eukaryota</taxon>
        <taxon>Metazoa</taxon>
        <taxon>Chordata</taxon>
        <taxon>Tunicata</taxon>
        <taxon>Ascidiacea</taxon>
        <taxon>Phlebobranchia</taxon>
        <taxon>Cionidae</taxon>
        <taxon>Ciona</taxon>
    </lineage>
</organism>
<dbReference type="Gene3D" id="2.130.10.10">
    <property type="entry name" value="YVTN repeat-like/Quinoprotein amine dehydrogenase"/>
    <property type="match status" value="1"/>
</dbReference>
<dbReference type="InterPro" id="IPR001680">
    <property type="entry name" value="WD40_rpt"/>
</dbReference>
<dbReference type="Proteomes" id="UP000008144">
    <property type="component" value="Unassembled WGS sequence"/>
</dbReference>
<dbReference type="InterPro" id="IPR052779">
    <property type="entry name" value="WDR62"/>
</dbReference>
<gene>
    <name evidence="1" type="primary">LOC100175956</name>
</gene>
<reference evidence="1" key="2">
    <citation type="submission" date="2025-08" db="UniProtKB">
        <authorList>
            <consortium name="Ensembl"/>
        </authorList>
    </citation>
    <scope>IDENTIFICATION</scope>
</reference>
<dbReference type="Ensembl" id="ENSCINT00000024390.2">
    <property type="protein sequence ID" value="ENSCINP00000024144.2"/>
    <property type="gene ID" value="ENSCING00000013075.2"/>
</dbReference>
<dbReference type="InterPro" id="IPR036322">
    <property type="entry name" value="WD40_repeat_dom_sf"/>
</dbReference>
<protein>
    <submittedName>
        <fullName evidence="1">Uncharacterized LOC100175956</fullName>
    </submittedName>
</protein>
<dbReference type="GeneTree" id="ENSGT00940000165793"/>
<dbReference type="Pfam" id="PF00400">
    <property type="entry name" value="WD40"/>
    <property type="match status" value="2"/>
</dbReference>
<sequence length="183" mass="20063">MGNIHVYDLVTFDRVCMIPTHDGDILCIDYSTDGKILASAGRDRCVNTFGEGYAPTHTISDHSAAVTAAKFAHHENELILVTCGSDKSIYFCSITTTHNHSEVNREQHCVEKYSMNDMEVLGDTVLVACGSNLIEFDLSGKLRRTIRPNDSTATILRVAVDNQRTMVAAASSDKNDGGLRNPR</sequence>
<dbReference type="SMART" id="SM00320">
    <property type="entry name" value="WD40"/>
    <property type="match status" value="3"/>
</dbReference>
<dbReference type="PANTHER" id="PTHR45589">
    <property type="entry name" value="WD REPEAT DOMAIN 62, ISOFORM G"/>
    <property type="match status" value="1"/>
</dbReference>
<reference evidence="1" key="3">
    <citation type="submission" date="2025-09" db="UniProtKB">
        <authorList>
            <consortium name="Ensembl"/>
        </authorList>
    </citation>
    <scope>IDENTIFICATION</scope>
</reference>
<evidence type="ECO:0000313" key="1">
    <source>
        <dbReference type="Ensembl" id="ENSCINP00000024144.2"/>
    </source>
</evidence>
<keyword evidence="2" id="KW-1185">Reference proteome</keyword>
<dbReference type="HOGENOM" id="CLU_1474674_0_0_1"/>